<feature type="transmembrane region" description="Helical" evidence="8">
    <location>
        <begin position="2356"/>
        <end position="2373"/>
    </location>
</feature>
<dbReference type="InterPro" id="IPR008456">
    <property type="entry name" value="Collagen-bd_dom"/>
</dbReference>
<feature type="domain" description="SpaA-like prealbumin fold" evidence="10">
    <location>
        <begin position="1814"/>
        <end position="1890"/>
    </location>
</feature>
<dbReference type="GO" id="GO:0007155">
    <property type="term" value="P:cell adhesion"/>
    <property type="evidence" value="ECO:0007669"/>
    <property type="project" value="InterPro"/>
</dbReference>
<keyword evidence="6" id="KW-0572">Peptidoglycan-anchor</keyword>
<evidence type="ECO:0000256" key="6">
    <source>
        <dbReference type="ARBA" id="ARBA00023088"/>
    </source>
</evidence>
<feature type="domain" description="SpaA-like prealbumin fold" evidence="10">
    <location>
        <begin position="1158"/>
        <end position="1233"/>
    </location>
</feature>
<comment type="similarity">
    <text evidence="2">Belongs to the serine-aspartate repeat-containing protein (SDr) family.</text>
</comment>
<dbReference type="Proteomes" id="UP000224563">
    <property type="component" value="Unassembled WGS sequence"/>
</dbReference>
<keyword evidence="5" id="KW-0732">Signal</keyword>
<dbReference type="EMBL" id="PDYG01000074">
    <property type="protein sequence ID" value="PHU37167.1"/>
    <property type="molecule type" value="Genomic_DNA"/>
</dbReference>
<dbReference type="PANTHER" id="PTHR36108:SF13">
    <property type="entry name" value="COLOSSIN-B-RELATED"/>
    <property type="match status" value="1"/>
</dbReference>
<feature type="domain" description="SpaA-like prealbumin fold" evidence="10">
    <location>
        <begin position="1478"/>
        <end position="1575"/>
    </location>
</feature>
<reference evidence="11 12" key="1">
    <citation type="submission" date="2017-10" db="EMBL/GenBank/DDBJ databases">
        <title>Resolving the taxonomy of Roseburia spp., Eubacterium rectale and Agathobacter spp. through phylogenomic analysis.</title>
        <authorList>
            <person name="Sheridan P.O."/>
            <person name="Walker A.W."/>
            <person name="Duncan S.H."/>
            <person name="Scott K.P."/>
            <person name="Toole P.W.O."/>
            <person name="Luis P."/>
            <person name="Flint H.J."/>
        </authorList>
    </citation>
    <scope>NUCLEOTIDE SEQUENCE [LARGE SCALE GENOMIC DNA]</scope>
    <source>
        <strain evidence="11 12">JK623</strain>
    </source>
</reference>
<feature type="compositionally biased region" description="Basic and acidic residues" evidence="7">
    <location>
        <begin position="2323"/>
        <end position="2337"/>
    </location>
</feature>
<protein>
    <recommendedName>
        <fullName evidence="13">Gram-positive cocci surface proteins LPxTG domain-containing protein</fullName>
    </recommendedName>
</protein>
<keyword evidence="12" id="KW-1185">Reference proteome</keyword>
<dbReference type="InterPro" id="IPR011252">
    <property type="entry name" value="Fibrogen-bd_dom1"/>
</dbReference>
<reference evidence="11 12" key="2">
    <citation type="submission" date="2017-10" db="EMBL/GenBank/DDBJ databases">
        <authorList>
            <person name="Banno H."/>
            <person name="Chua N.-H."/>
        </authorList>
    </citation>
    <scope>NUCLEOTIDE SEQUENCE [LARGE SCALE GENOMIC DNA]</scope>
    <source>
        <strain evidence="11 12">JK623</strain>
    </source>
</reference>
<dbReference type="PANTHER" id="PTHR36108">
    <property type="entry name" value="COLOSSIN-B-RELATED"/>
    <property type="match status" value="1"/>
</dbReference>
<dbReference type="Pfam" id="PF05737">
    <property type="entry name" value="Collagen_bind"/>
    <property type="match status" value="1"/>
</dbReference>
<accession>A0A2G3E1J7</accession>
<keyword evidence="8" id="KW-0472">Membrane</keyword>
<comment type="subcellular location">
    <subcellularLocation>
        <location evidence="1">Secreted</location>
        <location evidence="1">Cell wall</location>
    </subcellularLocation>
</comment>
<evidence type="ECO:0000313" key="12">
    <source>
        <dbReference type="Proteomes" id="UP000224563"/>
    </source>
</evidence>
<dbReference type="SUPFAM" id="SSF49401">
    <property type="entry name" value="Bacterial adhesins"/>
    <property type="match status" value="4"/>
</dbReference>
<evidence type="ECO:0000259" key="9">
    <source>
        <dbReference type="Pfam" id="PF05737"/>
    </source>
</evidence>
<feature type="domain" description="SpaA-like prealbumin fold" evidence="10">
    <location>
        <begin position="2127"/>
        <end position="2189"/>
    </location>
</feature>
<evidence type="ECO:0000256" key="1">
    <source>
        <dbReference type="ARBA" id="ARBA00004191"/>
    </source>
</evidence>
<keyword evidence="4" id="KW-0964">Secreted</keyword>
<feature type="domain" description="SpaA-like prealbumin fold" evidence="10">
    <location>
        <begin position="1696"/>
        <end position="1780"/>
    </location>
</feature>
<comment type="caution">
    <text evidence="11">The sequence shown here is derived from an EMBL/GenBank/DDBJ whole genome shotgun (WGS) entry which is preliminary data.</text>
</comment>
<evidence type="ECO:0000256" key="8">
    <source>
        <dbReference type="SAM" id="Phobius"/>
    </source>
</evidence>
<dbReference type="Gene3D" id="2.60.40.1280">
    <property type="match status" value="1"/>
</dbReference>
<evidence type="ECO:0000256" key="4">
    <source>
        <dbReference type="ARBA" id="ARBA00022525"/>
    </source>
</evidence>
<keyword evidence="3" id="KW-0134">Cell wall</keyword>
<evidence type="ECO:0000259" key="10">
    <source>
        <dbReference type="Pfam" id="PF17802"/>
    </source>
</evidence>
<dbReference type="Gene3D" id="2.60.40.10">
    <property type="entry name" value="Immunoglobulins"/>
    <property type="match status" value="7"/>
</dbReference>
<evidence type="ECO:0000256" key="3">
    <source>
        <dbReference type="ARBA" id="ARBA00022512"/>
    </source>
</evidence>
<name>A0A2G3E1J7_9FIRM</name>
<feature type="region of interest" description="Disordered" evidence="7">
    <location>
        <begin position="2323"/>
        <end position="2350"/>
    </location>
</feature>
<dbReference type="Pfam" id="PF17802">
    <property type="entry name" value="SpaA"/>
    <property type="match status" value="6"/>
</dbReference>
<dbReference type="Gene3D" id="2.60.40.740">
    <property type="match status" value="3"/>
</dbReference>
<feature type="domain" description="Collagen binding" evidence="9">
    <location>
        <begin position="857"/>
        <end position="960"/>
    </location>
</feature>
<gene>
    <name evidence="11" type="ORF">CSX02_09140</name>
</gene>
<evidence type="ECO:0000256" key="2">
    <source>
        <dbReference type="ARBA" id="ARBA00007257"/>
    </source>
</evidence>
<dbReference type="InterPro" id="IPR008966">
    <property type="entry name" value="Adhesion_dom_sf"/>
</dbReference>
<proteinExistence type="inferred from homology"/>
<evidence type="ECO:0000256" key="5">
    <source>
        <dbReference type="ARBA" id="ARBA00022729"/>
    </source>
</evidence>
<evidence type="ECO:0008006" key="13">
    <source>
        <dbReference type="Google" id="ProtNLM"/>
    </source>
</evidence>
<keyword evidence="8" id="KW-1133">Transmembrane helix</keyword>
<keyword evidence="8" id="KW-0812">Transmembrane</keyword>
<feature type="compositionally biased region" description="Polar residues" evidence="7">
    <location>
        <begin position="2340"/>
        <end position="2349"/>
    </location>
</feature>
<dbReference type="GO" id="GO:0005518">
    <property type="term" value="F:collagen binding"/>
    <property type="evidence" value="ECO:0007669"/>
    <property type="project" value="InterPro"/>
</dbReference>
<evidence type="ECO:0000313" key="11">
    <source>
        <dbReference type="EMBL" id="PHU37167.1"/>
    </source>
</evidence>
<dbReference type="InterPro" id="IPR013783">
    <property type="entry name" value="Ig-like_fold"/>
</dbReference>
<evidence type="ECO:0000256" key="7">
    <source>
        <dbReference type="SAM" id="MobiDB-lite"/>
    </source>
</evidence>
<dbReference type="InterPro" id="IPR041033">
    <property type="entry name" value="SpaA_PFL_dom_1"/>
</dbReference>
<organism evidence="11 12">
    <name type="scientific">Agathobacter ruminis</name>
    <dbReference type="NCBI Taxonomy" id="1712665"/>
    <lineage>
        <taxon>Bacteria</taxon>
        <taxon>Bacillati</taxon>
        <taxon>Bacillota</taxon>
        <taxon>Clostridia</taxon>
        <taxon>Lachnospirales</taxon>
        <taxon>Lachnospiraceae</taxon>
        <taxon>Agathobacter</taxon>
    </lineage>
</organism>
<feature type="domain" description="SpaA-like prealbumin fold" evidence="10">
    <location>
        <begin position="2224"/>
        <end position="2303"/>
    </location>
</feature>
<sequence>MTQFALLLFLQLCRQKPAKMRFNKIRKNKKEKETNLKMKKRVLAALLTVTMLFQAIPESPIYAGETGNQIVLETSDEFTLSYQSLYYMVGDEQVECAKNGEKYTIDTARHSTLNVTGIGGELDVAIDDDALATLAKGDYISFTFPDVLQVEEDNGTITNPDPEVTIAKYSIHNNELKLILDDAVDTDGIYDIHASVAFEATLDHDKVGELDQNDYEIAPATRKNPATYLTLPKISNEVTGLTKQAGEVLVDDETGRTYVDWTITVGSDTSSAGLDLGGLVVHDIPETEGLTIAGAYLGGQYGNGTQLQSVSEDENEFEVTLADGVKAPATIVVRTYVEQSLLEKAYQNAFEDSDAETTASNSVSVEQGESALTIAAGSENATDSVVIPYTHIEKSGVQVSGNAMDWTIVVNSEQTDFYQCIVSDILSTGLTVDETHGIAITRENGPDIQLNAQNTADASTGISYALTEENGQQKLAIAFGDTGHAGFSDTYTIVFRTNIAVDYQSDSQSLDSSVSNRAYVQALYPTYTGGGSGTGRVWGAPSVTTEFRATYIEKNVLEANTETGLIQWEILPGTKISDYTTAVITDEMEADYLALVQDSIEVTYEDGTAVSDGVYTFTQNGSQLKFEFDRSAIDADQKTLDDIRITYQTKALEYFRSNDEHEYVNRATISIAYDANHTYTDSDTASVKMKNELLKKTVEVLHDDENHVSYFHFAIPLNKKNMTLENVSLIDSLATAFTTDAGEPIPTDYYTIAAAGNGNWQTRVVNAAGTVDTTANITVDDAAKTVSVQWDDPVTESKTAHIYVSFDPDRMKPQADLSQAVISADNTVVLSSDTLESADHTFSARAVSNNQSKLDNHVLKKSGSFVASDDSIAWTLTVNRAHADISNHLVITDVLSKGLAFDKSTFKVMKHETDVTSQATVEMEPQLNGTTILTIHLPAGTTTEAYVITYSSAITTADATLRTTGLSNAAFMGTAQDEFGRVNCNVAASAKSSGSAKARVILHLSKVDASSTATDPIPVAQALYGLYSDAACQNLVYSAFTEADGSCSLLAPYSSSNHVYYVKEVNSTHAISTVNTQEGSYTADETVYGPYDFSSPGNKQIAPLKNGAEMTGLQAAHFVDERMRDVLGEITIEKHYAVAAGNESNQKVGVSVQNQSSTFTLYLYPDGVEGHGRVKMDTYTSSASDENGMGSFTISDLPFGLYGLVETTAADGYQPSAVVHYFNVDTTGSTAVITKGSNWSVDAAYADRFVIDNVSTDVIVDGKNSDNAALTDDTEWELTGDMLIDGTDTGSDDKIRLTGTQLAQGLELLGVLKTGKTYRLTPVKVQSGYVTPIATVFSVDQTGKIVLSTRGNATVTGNKLTITQNPTSFAFALKDEFGDPVTDAQIQIREKDTQNVVAEYQTTETAKTYRGIFVAGKEYEVTEVSPETVHSTAESLLTFKVNGQGSALTNVTNADDALKGAVERQTTLAMVNRRVLAQLQIKKYDAYDGQLISSEAEFTIHRYTGSIDNPTEDVVVGTIVTDTTGIAKTADTEALRKGLPVGNYYAIETQAPVGYELATDKLAFTVANADADTTITRQISDERRTGNMRLTVTSEGTASLDHAQFGIYTYDENGQTYDHVKDITVSQNGTSSAVGTATDLTWGVEYYVKALDVPSGYQYDGSYHGPYVINAQCTDATVEAEIAEAVTSVTLVKKGQKCDGTEVAALSGAQFAVTGIFAGSAGSETRNFETGNDGSFTISNLIVAGNRYLVEETGAPQGYGTIAPFAFVVDEYGHVTRITAPDESDTINPLEVSWVQSGNAITRIVMTDWMTGFTLKSTADDNTKMVGHAEFVITSEDGAVTYQTVEARQDGTVWVEGLVPGTYRIEETSVIPGFNQTKPVVFAINRDNTMRIIETEGNAQEYSFAGAEYSRDRADAPVLVMDHQTNQLTFTTSLRCYNGNEDETVGNLNGTIALPGVHYVVYSDITCTTPVPDENGDPITIESELSGDRAIVSIASLNLGETYYLRAQSIDDQGLIIMDEKVYSATVDGEHFAGLVEVESGETLHDVVFEVRRGTIGFKTVSQDDHSEGIEGAVYGLYQLESTIEDPTEEKTIFTYIKEKAEELVHNIVVLLFGDESTDPDSNEYRAVIEDQGKDYMLVKTATTDEEGNIVFDDVVAGKVYLIKELTAPEGYATSSETVEVELDYDEESGETKTVMEDSDVWVYDDETGTYIWKSPVIRVAIYLTDTSDHYLAGGVLQLVDDDGNVIKTSEGQNSWVTEESEKQLFEGNLAMGSKYTVKQLAAPSGYEVSETTFVVDATARETDEAYVQDVVVIDRKIVKEEADNKKPKKEQPKNESENTQTGNTQTGDHASERPFVLLFAAGVCFVLSGMFYHRKKHDRRR</sequence>